<gene>
    <name evidence="2" type="ORF">SAMN05216192_14627</name>
</gene>
<evidence type="ECO:0000313" key="2">
    <source>
        <dbReference type="EMBL" id="SDK58279.1"/>
    </source>
</evidence>
<dbReference type="RefSeq" id="WP_090718761.1">
    <property type="nucleotide sequence ID" value="NZ_CBCSKY010000079.1"/>
</dbReference>
<keyword evidence="3" id="KW-1185">Reference proteome</keyword>
<proteinExistence type="predicted"/>
<protein>
    <submittedName>
        <fullName evidence="2">Uncharacterized membrane protein YkoI</fullName>
    </submittedName>
</protein>
<feature type="domain" description="PepSY" evidence="1">
    <location>
        <begin position="126"/>
        <end position="181"/>
    </location>
</feature>
<reference evidence="3" key="1">
    <citation type="submission" date="2016-10" db="EMBL/GenBank/DDBJ databases">
        <authorList>
            <person name="Varghese N."/>
            <person name="Submissions S."/>
        </authorList>
    </citation>
    <scope>NUCLEOTIDE SEQUENCE [LARGE SCALE GENOMIC DNA]</scope>
    <source>
        <strain evidence="3">CGMCC 1.11012</strain>
    </source>
</reference>
<organism evidence="2 3">
    <name type="scientific">Paenibacillus typhae</name>
    <dbReference type="NCBI Taxonomy" id="1174501"/>
    <lineage>
        <taxon>Bacteria</taxon>
        <taxon>Bacillati</taxon>
        <taxon>Bacillota</taxon>
        <taxon>Bacilli</taxon>
        <taxon>Bacillales</taxon>
        <taxon>Paenibacillaceae</taxon>
        <taxon>Paenibacillus</taxon>
    </lineage>
</organism>
<dbReference type="Gene3D" id="3.10.450.40">
    <property type="match status" value="2"/>
</dbReference>
<accession>A0A1G9D2Z8</accession>
<evidence type="ECO:0000259" key="1">
    <source>
        <dbReference type="Pfam" id="PF03413"/>
    </source>
</evidence>
<dbReference type="Pfam" id="PF03413">
    <property type="entry name" value="PepSY"/>
    <property type="match status" value="2"/>
</dbReference>
<dbReference type="AlphaFoldDB" id="A0A1G9D2Z8"/>
<dbReference type="OrthoDB" id="5361545at2"/>
<sequence length="196" mass="20691">MKKQLLSSVAAAAIILGGTYGINEIRSGTAEAASAVQQTQSKTLIGVAKAEEIALKAAPGQVESIDLEKKLSGTYYDIDIQQKNQEIDVRVDAYTGKVLSVRKETDNNDDDDHYTSSSAASGAALITAAKAAEAATAKVAGKVTDVDLDRDDGTAVYEVEIRNGRTSTEVGVDAYTGKVLYTDVDSDDDDNDGYDD</sequence>
<dbReference type="Proteomes" id="UP000199050">
    <property type="component" value="Unassembled WGS sequence"/>
</dbReference>
<feature type="domain" description="PepSY" evidence="1">
    <location>
        <begin position="45"/>
        <end position="101"/>
    </location>
</feature>
<dbReference type="InterPro" id="IPR025711">
    <property type="entry name" value="PepSY"/>
</dbReference>
<dbReference type="EMBL" id="FNDX01000046">
    <property type="protein sequence ID" value="SDK58279.1"/>
    <property type="molecule type" value="Genomic_DNA"/>
</dbReference>
<dbReference type="STRING" id="1174501.SAMN05216192_14627"/>
<evidence type="ECO:0000313" key="3">
    <source>
        <dbReference type="Proteomes" id="UP000199050"/>
    </source>
</evidence>
<name>A0A1G9D2Z8_9BACL</name>